<evidence type="ECO:0000256" key="1">
    <source>
        <dbReference type="ARBA" id="ARBA00004496"/>
    </source>
</evidence>
<dbReference type="PANTHER" id="PTHR12146:SF0">
    <property type="entry name" value="RIBOSOMAL PROTEIN S10"/>
    <property type="match status" value="1"/>
</dbReference>
<evidence type="ECO:0000313" key="8">
    <source>
        <dbReference type="EMBL" id="GJJ70879.1"/>
    </source>
</evidence>
<dbReference type="Pfam" id="PF03501">
    <property type="entry name" value="S10_plectin"/>
    <property type="match status" value="1"/>
</dbReference>
<dbReference type="GO" id="GO:0003735">
    <property type="term" value="F:structural constituent of ribosome"/>
    <property type="evidence" value="ECO:0007669"/>
    <property type="project" value="TreeGrafter"/>
</dbReference>
<dbReference type="AlphaFoldDB" id="A0A9P3H6D9"/>
<feature type="domain" description="Plectin/eS10 N-terminal" evidence="7">
    <location>
        <begin position="3"/>
        <end position="94"/>
    </location>
</feature>
<evidence type="ECO:0000256" key="3">
    <source>
        <dbReference type="ARBA" id="ARBA00022490"/>
    </source>
</evidence>
<reference evidence="8" key="1">
    <citation type="submission" date="2021-11" db="EMBL/GenBank/DDBJ databases">
        <authorList>
            <person name="Herlambang A."/>
            <person name="Guo Y."/>
            <person name="Takashima Y."/>
            <person name="Nishizawa T."/>
        </authorList>
    </citation>
    <scope>NUCLEOTIDE SEQUENCE</scope>
    <source>
        <strain evidence="8">E1425</strain>
    </source>
</reference>
<evidence type="ECO:0000256" key="4">
    <source>
        <dbReference type="ARBA" id="ARBA00022980"/>
    </source>
</evidence>
<keyword evidence="4 8" id="KW-0689">Ribosomal protein</keyword>
<organism evidence="8 9">
    <name type="scientific">Entomortierella parvispora</name>
    <dbReference type="NCBI Taxonomy" id="205924"/>
    <lineage>
        <taxon>Eukaryota</taxon>
        <taxon>Fungi</taxon>
        <taxon>Fungi incertae sedis</taxon>
        <taxon>Mucoromycota</taxon>
        <taxon>Mortierellomycotina</taxon>
        <taxon>Mortierellomycetes</taxon>
        <taxon>Mortierellales</taxon>
        <taxon>Mortierellaceae</taxon>
        <taxon>Entomortierella</taxon>
    </lineage>
</organism>
<reference evidence="8" key="2">
    <citation type="journal article" date="2022" name="Microbiol. Resour. Announc.">
        <title>Whole-Genome Sequence of Entomortierella parvispora E1425, a Mucoromycotan Fungus Associated with Burkholderiaceae-Related Endosymbiotic Bacteria.</title>
        <authorList>
            <person name="Herlambang A."/>
            <person name="Guo Y."/>
            <person name="Takashima Y."/>
            <person name="Narisawa K."/>
            <person name="Ohta H."/>
            <person name="Nishizawa T."/>
        </authorList>
    </citation>
    <scope>NUCLEOTIDE SEQUENCE</scope>
    <source>
        <strain evidence="8">E1425</strain>
    </source>
</reference>
<dbReference type="Proteomes" id="UP000827284">
    <property type="component" value="Unassembled WGS sequence"/>
</dbReference>
<feature type="compositionally biased region" description="Basic and acidic residues" evidence="6">
    <location>
        <begin position="101"/>
        <end position="139"/>
    </location>
</feature>
<comment type="similarity">
    <text evidence="2">Belongs to the eukaryotic ribosomal protein eS10 family.</text>
</comment>
<dbReference type="InterPro" id="IPR037447">
    <property type="entry name" value="Ribosomal_eS10"/>
</dbReference>
<keyword evidence="5" id="KW-0687">Ribonucleoprotein</keyword>
<protein>
    <submittedName>
        <fullName evidence="8">Small subunit ribosomal protein S10e</fullName>
    </submittedName>
</protein>
<keyword evidence="9" id="KW-1185">Reference proteome</keyword>
<keyword evidence="3" id="KW-0963">Cytoplasm</keyword>
<dbReference type="EMBL" id="BQFW01000004">
    <property type="protein sequence ID" value="GJJ70879.1"/>
    <property type="molecule type" value="Genomic_DNA"/>
</dbReference>
<proteinExistence type="inferred from homology"/>
<evidence type="ECO:0000256" key="5">
    <source>
        <dbReference type="ARBA" id="ARBA00023274"/>
    </source>
</evidence>
<sequence>MLIPKQNRKLIYEALFKDGVLVAKKDFNAPKHDEIDVPNLQVIKALQSLDSKQYVKTQFSWQYYYYTLTDEGIEYLREYLHLPSEIFPATFKKTVRTGAPRRAERPEGAYRPRGDREDYRRRDDGEKKEGASGDYKPEFRSGLGRGRPAPQ</sequence>
<name>A0A9P3H6D9_9FUNG</name>
<evidence type="ECO:0000256" key="2">
    <source>
        <dbReference type="ARBA" id="ARBA00007278"/>
    </source>
</evidence>
<dbReference type="GO" id="GO:0022627">
    <property type="term" value="C:cytosolic small ribosomal subunit"/>
    <property type="evidence" value="ECO:0007669"/>
    <property type="project" value="TreeGrafter"/>
</dbReference>
<comment type="caution">
    <text evidence="8">The sequence shown here is derived from an EMBL/GenBank/DDBJ whole genome shotgun (WGS) entry which is preliminary data.</text>
</comment>
<evidence type="ECO:0000259" key="7">
    <source>
        <dbReference type="Pfam" id="PF03501"/>
    </source>
</evidence>
<gene>
    <name evidence="8" type="ORF">EMPS_03229</name>
</gene>
<dbReference type="Gene3D" id="1.10.10.10">
    <property type="entry name" value="Winged helix-like DNA-binding domain superfamily/Winged helix DNA-binding domain"/>
    <property type="match status" value="1"/>
</dbReference>
<dbReference type="InterPro" id="IPR005326">
    <property type="entry name" value="Plectin_eS10_N"/>
</dbReference>
<dbReference type="PANTHER" id="PTHR12146">
    <property type="entry name" value="40S RIBOSOMAL PROTEIN S10"/>
    <property type="match status" value="1"/>
</dbReference>
<feature type="region of interest" description="Disordered" evidence="6">
    <location>
        <begin position="97"/>
        <end position="151"/>
    </location>
</feature>
<evidence type="ECO:0000256" key="6">
    <source>
        <dbReference type="SAM" id="MobiDB-lite"/>
    </source>
</evidence>
<comment type="subcellular location">
    <subcellularLocation>
        <location evidence="1">Cytoplasm</location>
    </subcellularLocation>
</comment>
<accession>A0A9P3H6D9</accession>
<evidence type="ECO:0000313" key="9">
    <source>
        <dbReference type="Proteomes" id="UP000827284"/>
    </source>
</evidence>
<dbReference type="FunFam" id="1.10.10.10:FF:000025">
    <property type="entry name" value="40S ribosomal protein S10"/>
    <property type="match status" value="1"/>
</dbReference>
<dbReference type="GO" id="GO:0003723">
    <property type="term" value="F:RNA binding"/>
    <property type="evidence" value="ECO:0007669"/>
    <property type="project" value="TreeGrafter"/>
</dbReference>
<dbReference type="InterPro" id="IPR036388">
    <property type="entry name" value="WH-like_DNA-bd_sf"/>
</dbReference>
<dbReference type="OrthoDB" id="5211809at2759"/>